<gene>
    <name evidence="2" type="ORF">ABIE08_002479</name>
</gene>
<proteinExistence type="predicted"/>
<dbReference type="EMBL" id="JBEPSM010000001">
    <property type="protein sequence ID" value="MET4634566.1"/>
    <property type="molecule type" value="Genomic_DNA"/>
</dbReference>
<organism evidence="2 3">
    <name type="scientific">Kaistia defluvii</name>
    <dbReference type="NCBI Taxonomy" id="410841"/>
    <lineage>
        <taxon>Bacteria</taxon>
        <taxon>Pseudomonadati</taxon>
        <taxon>Pseudomonadota</taxon>
        <taxon>Alphaproteobacteria</taxon>
        <taxon>Hyphomicrobiales</taxon>
        <taxon>Kaistiaceae</taxon>
        <taxon>Kaistia</taxon>
    </lineage>
</organism>
<keyword evidence="3" id="KW-1185">Reference proteome</keyword>
<reference evidence="2 3" key="1">
    <citation type="submission" date="2024-06" db="EMBL/GenBank/DDBJ databases">
        <title>Sorghum-associated microbial communities from plants grown in Nebraska, USA.</title>
        <authorList>
            <person name="Schachtman D."/>
        </authorList>
    </citation>
    <scope>NUCLEOTIDE SEQUENCE [LARGE SCALE GENOMIC DNA]</scope>
    <source>
        <strain evidence="2 3">3207</strain>
    </source>
</reference>
<protein>
    <submittedName>
        <fullName evidence="2">Uncharacterized protein</fullName>
    </submittedName>
</protein>
<name>A0ABV2QZW0_9HYPH</name>
<evidence type="ECO:0000256" key="1">
    <source>
        <dbReference type="SAM" id="MobiDB-lite"/>
    </source>
</evidence>
<evidence type="ECO:0000313" key="3">
    <source>
        <dbReference type="Proteomes" id="UP001549321"/>
    </source>
</evidence>
<feature type="region of interest" description="Disordered" evidence="1">
    <location>
        <begin position="1"/>
        <end position="43"/>
    </location>
</feature>
<dbReference type="RefSeq" id="WP_354551337.1">
    <property type="nucleotide sequence ID" value="NZ_JBEPSM010000001.1"/>
</dbReference>
<feature type="compositionally biased region" description="Polar residues" evidence="1">
    <location>
        <begin position="8"/>
        <end position="29"/>
    </location>
</feature>
<feature type="compositionally biased region" description="Basic and acidic residues" evidence="1">
    <location>
        <begin position="30"/>
        <end position="43"/>
    </location>
</feature>
<comment type="caution">
    <text evidence="2">The sequence shown here is derived from an EMBL/GenBank/DDBJ whole genome shotgun (WGS) entry which is preliminary data.</text>
</comment>
<evidence type="ECO:0000313" key="2">
    <source>
        <dbReference type="EMBL" id="MET4634566.1"/>
    </source>
</evidence>
<accession>A0ABV2QZW0</accession>
<dbReference type="Proteomes" id="UP001549321">
    <property type="component" value="Unassembled WGS sequence"/>
</dbReference>
<sequence>MGKKGAEQSGQRQQGQTSEKGPQQGSHGSQNKDHDSSHKGGQR</sequence>